<dbReference type="InterPro" id="IPR027417">
    <property type="entry name" value="P-loop_NTPase"/>
</dbReference>
<evidence type="ECO:0000259" key="1">
    <source>
        <dbReference type="Pfam" id="PF01712"/>
    </source>
</evidence>
<organism evidence="2 3">
    <name type="scientific">Mesomycoplasma molare</name>
    <dbReference type="NCBI Taxonomy" id="171288"/>
    <lineage>
        <taxon>Bacteria</taxon>
        <taxon>Bacillati</taxon>
        <taxon>Mycoplasmatota</taxon>
        <taxon>Mycoplasmoidales</taxon>
        <taxon>Metamycoplasmataceae</taxon>
        <taxon>Mesomycoplasma</taxon>
    </lineage>
</organism>
<reference evidence="2" key="1">
    <citation type="submission" date="2022-08" db="EMBL/GenBank/DDBJ databases">
        <title>Complete genome sequence of Mycoplasma molare type strain H 542.</title>
        <authorList>
            <person name="Spergser J."/>
        </authorList>
    </citation>
    <scope>NUCLEOTIDE SEQUENCE</scope>
    <source>
        <strain evidence="2">H 542</strain>
    </source>
</reference>
<proteinExistence type="predicted"/>
<keyword evidence="3" id="KW-1185">Reference proteome</keyword>
<feature type="domain" description="Deoxynucleoside kinase" evidence="1">
    <location>
        <begin position="3"/>
        <end position="213"/>
    </location>
</feature>
<sequence length="222" mass="26733">MIIGISGMISSGKSTLTKSLVNRFENSDLLLEFDEKDEVFNTFLKWLYEKKENLTIGFQTYIIESHSSIFSKKIKEFNEKNKNNKVKGHFFLDRFSIEHNIFAQINLAQKEPKYMRAYNLAFKELITKEELPELAIFLDVSFETFKERFFKREREVETNNWELNKEYFETLHKFYRPYFENLCNEFNLKYFIVDTNNLSEQEVEEKVVEIINNYSKNAEHKK</sequence>
<evidence type="ECO:0000313" key="3">
    <source>
        <dbReference type="Proteomes" id="UP001058364"/>
    </source>
</evidence>
<dbReference type="Gene3D" id="3.40.50.300">
    <property type="entry name" value="P-loop containing nucleotide triphosphate hydrolases"/>
    <property type="match status" value="1"/>
</dbReference>
<protein>
    <submittedName>
        <fullName evidence="2">Deoxynucleoside kinase</fullName>
    </submittedName>
</protein>
<dbReference type="RefSeq" id="WP_027123135.1">
    <property type="nucleotide sequence ID" value="NZ_CP103423.1"/>
</dbReference>
<dbReference type="PANTHER" id="PTHR10513:SF35">
    <property type="entry name" value="DEOXYADENOSINE KINASE"/>
    <property type="match status" value="1"/>
</dbReference>
<keyword evidence="2" id="KW-0808">Transferase</keyword>
<dbReference type="InterPro" id="IPR031314">
    <property type="entry name" value="DNK_dom"/>
</dbReference>
<name>A0ABY5TTX3_9BACT</name>
<keyword evidence="2" id="KW-0418">Kinase</keyword>
<evidence type="ECO:0000313" key="2">
    <source>
        <dbReference type="EMBL" id="UWD34114.1"/>
    </source>
</evidence>
<dbReference type="PIRSF" id="PIRSF000705">
    <property type="entry name" value="DNK"/>
    <property type="match status" value="1"/>
</dbReference>
<dbReference type="GO" id="GO:0016301">
    <property type="term" value="F:kinase activity"/>
    <property type="evidence" value="ECO:0007669"/>
    <property type="project" value="UniProtKB-KW"/>
</dbReference>
<gene>
    <name evidence="2" type="ORF">NX772_03430</name>
</gene>
<dbReference type="InterPro" id="IPR002624">
    <property type="entry name" value="DCK/DGK"/>
</dbReference>
<dbReference type="PANTHER" id="PTHR10513">
    <property type="entry name" value="DEOXYNUCLEOSIDE KINASE"/>
    <property type="match status" value="1"/>
</dbReference>
<accession>A0ABY5TTX3</accession>
<dbReference type="EMBL" id="CP103423">
    <property type="protein sequence ID" value="UWD34114.1"/>
    <property type="molecule type" value="Genomic_DNA"/>
</dbReference>
<dbReference type="SUPFAM" id="SSF52540">
    <property type="entry name" value="P-loop containing nucleoside triphosphate hydrolases"/>
    <property type="match status" value="1"/>
</dbReference>
<dbReference type="InterPro" id="IPR050566">
    <property type="entry name" value="Deoxyribonucleoside_kinase"/>
</dbReference>
<dbReference type="Proteomes" id="UP001058364">
    <property type="component" value="Chromosome"/>
</dbReference>
<dbReference type="Pfam" id="PF01712">
    <property type="entry name" value="dNK"/>
    <property type="match status" value="1"/>
</dbReference>